<dbReference type="InterPro" id="IPR027443">
    <property type="entry name" value="IPNS-like_sf"/>
</dbReference>
<evidence type="ECO:0000259" key="4">
    <source>
        <dbReference type="PROSITE" id="PS51471"/>
    </source>
</evidence>
<protein>
    <recommendedName>
        <fullName evidence="4">Fe2OG dioxygenase domain-containing protein</fullName>
    </recommendedName>
</protein>
<gene>
    <name evidence="5" type="ORF">PECM_008454</name>
</gene>
<dbReference type="PANTHER" id="PTHR47990">
    <property type="entry name" value="2-OXOGLUTARATE (2OG) AND FE(II)-DEPENDENT OXYGENASE SUPERFAMILY PROTEIN-RELATED"/>
    <property type="match status" value="1"/>
</dbReference>
<keyword evidence="2" id="KW-0479">Metal-binding</keyword>
<comment type="caution">
    <text evidence="5">The sequence shown here is derived from an EMBL/GenBank/DDBJ whole genome shotgun (WGS) entry which is preliminary data.</text>
</comment>
<dbReference type="Pfam" id="PF03171">
    <property type="entry name" value="2OG-FeII_Oxy"/>
    <property type="match status" value="1"/>
</dbReference>
<evidence type="ECO:0000256" key="3">
    <source>
        <dbReference type="SAM" id="MobiDB-lite"/>
    </source>
</evidence>
<dbReference type="PROSITE" id="PS51471">
    <property type="entry name" value="FE2OG_OXY"/>
    <property type="match status" value="1"/>
</dbReference>
<feature type="region of interest" description="Disordered" evidence="3">
    <location>
        <begin position="376"/>
        <end position="407"/>
    </location>
</feature>
<dbReference type="SUPFAM" id="SSF51197">
    <property type="entry name" value="Clavaminate synthase-like"/>
    <property type="match status" value="1"/>
</dbReference>
<keyword evidence="2" id="KW-0560">Oxidoreductase</keyword>
<evidence type="ECO:0000313" key="5">
    <source>
        <dbReference type="EMBL" id="KAF7714336.1"/>
    </source>
</evidence>
<feature type="compositionally biased region" description="Basic and acidic residues" evidence="3">
    <location>
        <begin position="385"/>
        <end position="395"/>
    </location>
</feature>
<keyword evidence="6" id="KW-1185">Reference proteome</keyword>
<evidence type="ECO:0000256" key="2">
    <source>
        <dbReference type="RuleBase" id="RU003682"/>
    </source>
</evidence>
<dbReference type="InterPro" id="IPR050231">
    <property type="entry name" value="Iron_ascorbate_oxido_reductase"/>
</dbReference>
<evidence type="ECO:0000313" key="6">
    <source>
        <dbReference type="Proteomes" id="UP000631181"/>
    </source>
</evidence>
<accession>A0A8J8VYY2</accession>
<organism evidence="5 6">
    <name type="scientific">Penicillium ucsense</name>
    <dbReference type="NCBI Taxonomy" id="2839758"/>
    <lineage>
        <taxon>Eukaryota</taxon>
        <taxon>Fungi</taxon>
        <taxon>Dikarya</taxon>
        <taxon>Ascomycota</taxon>
        <taxon>Pezizomycotina</taxon>
        <taxon>Eurotiomycetes</taxon>
        <taxon>Eurotiomycetidae</taxon>
        <taxon>Eurotiales</taxon>
        <taxon>Aspergillaceae</taxon>
        <taxon>Penicillium</taxon>
    </lineage>
</organism>
<keyword evidence="2" id="KW-0408">Iron</keyword>
<dbReference type="Gene3D" id="2.60.120.330">
    <property type="entry name" value="B-lactam Antibiotic, Isopenicillin N Synthase, Chain"/>
    <property type="match status" value="1"/>
</dbReference>
<feature type="compositionally biased region" description="Polar residues" evidence="3">
    <location>
        <begin position="465"/>
        <end position="476"/>
    </location>
</feature>
<dbReference type="InterPro" id="IPR044861">
    <property type="entry name" value="IPNS-like_FE2OG_OXY"/>
</dbReference>
<dbReference type="InterPro" id="IPR026992">
    <property type="entry name" value="DIOX_N"/>
</dbReference>
<feature type="region of interest" description="Disordered" evidence="3">
    <location>
        <begin position="443"/>
        <end position="476"/>
    </location>
</feature>
<feature type="compositionally biased region" description="Basic and acidic residues" evidence="3">
    <location>
        <begin position="444"/>
        <end position="458"/>
    </location>
</feature>
<reference evidence="5" key="1">
    <citation type="journal article" date="2020" name="Front. Microbiol.">
        <title>Gene regulatory networks of Penicillium echinulatum 2HH and Penicillium oxalicum 114-2 inferred by a computational biology approach.</title>
        <authorList>
            <person name="Lenz A.R."/>
            <person name="Galan-Vasquez E."/>
            <person name="Balbinot E."/>
            <person name="De Abreu F.P."/>
            <person name="De Oliveira N.S."/>
            <person name="Da Rosa L.O."/>
            <person name="De Avila E Silva S."/>
            <person name="Camassola M."/>
            <person name="Dillon A.J.P."/>
            <person name="Perez-Rueda E."/>
        </authorList>
    </citation>
    <scope>NUCLEOTIDE SEQUENCE</scope>
    <source>
        <strain evidence="5">S1M29</strain>
    </source>
</reference>
<dbReference type="GO" id="GO:0046872">
    <property type="term" value="F:metal ion binding"/>
    <property type="evidence" value="ECO:0007669"/>
    <property type="project" value="UniProtKB-KW"/>
</dbReference>
<feature type="domain" description="Fe2OG dioxygenase" evidence="4">
    <location>
        <begin position="171"/>
        <end position="294"/>
    </location>
</feature>
<dbReference type="Pfam" id="PF14226">
    <property type="entry name" value="DIOX_N"/>
    <property type="match status" value="1"/>
</dbReference>
<dbReference type="AlphaFoldDB" id="A0A8J8VYY2"/>
<dbReference type="OrthoDB" id="288590at2759"/>
<sequence length="476" mass="53073">MPTEKYFDQAPPFPEDVPKLSIPSISLLSLQNGDSETTQKMYEACQVDGFFILDLSESDGGKLLLQNAEQMFELAGEVFALGSEILETFAYQPPHDLTGYKSTGKLRTDDGKLDLIEMYNINQDDMVGNSPPRRNPDPIQRHRENIKEFIHLCHSVVTIIQHRLEEQLGLKPDQLSSFNSLHDQSDTSVRLLRTQTQTVTKESSIALGGHTDIGTITLLFNVVGGLQVLPANKENLPANWRYIRPQPNCAIVNIGDTTVEWTGGVLRSSLHRVIKPPGEQAHAVRQSVAYEVTSHESRASEDPTEQFKIIKLLSCYAIQSSSSVSTIIFQKFPLYLPSPKILQLSLNIIMTRSHKVTDREYPAEGEMPARENLPRYFAKSGPTDADPRKTKKDGGGKGNWGRSGEEVHDYGYTMNNARRRSNSSIQGLADFRTKFETIEPEPVFEEKLHGPGDVRVADENAVTKVESTSSSAESEN</sequence>
<dbReference type="GO" id="GO:0016491">
    <property type="term" value="F:oxidoreductase activity"/>
    <property type="evidence" value="ECO:0007669"/>
    <property type="project" value="UniProtKB-KW"/>
</dbReference>
<comment type="similarity">
    <text evidence="1 2">Belongs to the iron/ascorbate-dependent oxidoreductase family.</text>
</comment>
<proteinExistence type="inferred from homology"/>
<dbReference type="Proteomes" id="UP000631181">
    <property type="component" value="Unassembled WGS sequence"/>
</dbReference>
<dbReference type="GO" id="GO:0044283">
    <property type="term" value="P:small molecule biosynthetic process"/>
    <property type="evidence" value="ECO:0007669"/>
    <property type="project" value="UniProtKB-ARBA"/>
</dbReference>
<dbReference type="InterPro" id="IPR005123">
    <property type="entry name" value="Oxoglu/Fe-dep_dioxygenase_dom"/>
</dbReference>
<dbReference type="EMBL" id="WIWV01000088">
    <property type="protein sequence ID" value="KAF7714336.1"/>
    <property type="molecule type" value="Genomic_DNA"/>
</dbReference>
<name>A0A8J8VYY2_9EURO</name>
<evidence type="ECO:0000256" key="1">
    <source>
        <dbReference type="ARBA" id="ARBA00008056"/>
    </source>
</evidence>